<dbReference type="FunFam" id="4.10.95.10:FF:000001">
    <property type="entry name" value="Cytochrome c oxidase subunit 6A, mitochondrial"/>
    <property type="match status" value="1"/>
</dbReference>
<evidence type="ECO:0000256" key="7">
    <source>
        <dbReference type="ARBA" id="ARBA00022989"/>
    </source>
</evidence>
<evidence type="ECO:0000256" key="1">
    <source>
        <dbReference type="ARBA" id="ARBA00004434"/>
    </source>
</evidence>
<evidence type="ECO:0000256" key="12">
    <source>
        <dbReference type="RuleBase" id="RU004397"/>
    </source>
</evidence>
<evidence type="ECO:0000256" key="13">
    <source>
        <dbReference type="SAM" id="Phobius"/>
    </source>
</evidence>
<dbReference type="Pfam" id="PF02046">
    <property type="entry name" value="COX6A"/>
    <property type="match status" value="1"/>
</dbReference>
<evidence type="ECO:0000256" key="6">
    <source>
        <dbReference type="ARBA" id="ARBA00022946"/>
    </source>
</evidence>
<protein>
    <recommendedName>
        <fullName evidence="12">Cytochrome c oxidase subunit</fullName>
    </recommendedName>
    <alternativeName>
        <fullName evidence="12">Cytochrome c oxidase polypeptide VIa</fullName>
    </alternativeName>
</protein>
<dbReference type="PROSITE" id="PS01329">
    <property type="entry name" value="COX6A"/>
    <property type="match status" value="1"/>
</dbReference>
<keyword evidence="7 13" id="KW-1133">Transmembrane helix</keyword>
<dbReference type="PIRSF" id="PIRSF000277">
    <property type="entry name" value="COX6A1"/>
    <property type="match status" value="1"/>
</dbReference>
<sequence>MSIKNFCRLFRTSSHQNQQCPISHGPPEKEGGYKFYKRLSLFGAIPLIIGLSVLLFLKKKACEEERPEFHKYPYLRLRSKRFPWGDGNKSLFHNPRTNALPDGYEDEINENQICDE</sequence>
<dbReference type="Proteomes" id="UP001566132">
    <property type="component" value="Unassembled WGS sequence"/>
</dbReference>
<dbReference type="Gene3D" id="4.10.95.10">
    <property type="entry name" value="Cytochrome c oxidase, subunit VIa"/>
    <property type="match status" value="1"/>
</dbReference>
<dbReference type="InterPro" id="IPR001349">
    <property type="entry name" value="Cyt_c_oxidase_su6a"/>
</dbReference>
<evidence type="ECO:0000256" key="9">
    <source>
        <dbReference type="ARBA" id="ARBA00023128"/>
    </source>
</evidence>
<dbReference type="InterPro" id="IPR036418">
    <property type="entry name" value="Cyt_c_oxidase_su6a_sf"/>
</dbReference>
<evidence type="ECO:0000256" key="4">
    <source>
        <dbReference type="ARBA" id="ARBA00022692"/>
    </source>
</evidence>
<keyword evidence="9 12" id="KW-0496">Mitochondrion</keyword>
<evidence type="ECO:0000313" key="15">
    <source>
        <dbReference type="Proteomes" id="UP001566132"/>
    </source>
</evidence>
<comment type="pathway">
    <text evidence="2">Energy metabolism; oxidative phosphorylation.</text>
</comment>
<accession>A0ABD1F143</accession>
<name>A0ABD1F143_HYPHA</name>
<evidence type="ECO:0000256" key="5">
    <source>
        <dbReference type="ARBA" id="ARBA00022792"/>
    </source>
</evidence>
<dbReference type="GO" id="GO:0005743">
    <property type="term" value="C:mitochondrial inner membrane"/>
    <property type="evidence" value="ECO:0007669"/>
    <property type="project" value="UniProtKB-SubCell"/>
</dbReference>
<gene>
    <name evidence="14" type="ORF">ABEB36_005915</name>
</gene>
<reference evidence="14 15" key="1">
    <citation type="submission" date="2024-05" db="EMBL/GenBank/DDBJ databases">
        <title>Genetic variation in Jamaican populations of the coffee berry borer (Hypothenemus hampei).</title>
        <authorList>
            <person name="Errbii M."/>
            <person name="Myrie A."/>
        </authorList>
    </citation>
    <scope>NUCLEOTIDE SEQUENCE [LARGE SCALE GENOMIC DNA]</scope>
    <source>
        <strain evidence="14">JA-Hopewell-2020-01-JO</strain>
        <tissue evidence="14">Whole body</tissue>
    </source>
</reference>
<keyword evidence="5 12" id="KW-0999">Mitochondrion inner membrane</keyword>
<evidence type="ECO:0000256" key="11">
    <source>
        <dbReference type="RuleBase" id="RU004396"/>
    </source>
</evidence>
<dbReference type="GO" id="GO:0016491">
    <property type="term" value="F:oxidoreductase activity"/>
    <property type="evidence" value="ECO:0007669"/>
    <property type="project" value="UniProtKB-KW"/>
</dbReference>
<comment type="subcellular location">
    <subcellularLocation>
        <location evidence="1">Mitochondrion inner membrane</location>
        <topology evidence="1">Single-pass membrane protein</topology>
    </subcellularLocation>
</comment>
<evidence type="ECO:0000256" key="10">
    <source>
        <dbReference type="ARBA" id="ARBA00023136"/>
    </source>
</evidence>
<keyword evidence="10 12" id="KW-0472">Membrane</keyword>
<keyword evidence="15" id="KW-1185">Reference proteome</keyword>
<keyword evidence="6" id="KW-0809">Transit peptide</keyword>
<dbReference type="PANTHER" id="PTHR11504:SF0">
    <property type="entry name" value="CYTOCHROME C OXIDASE SUBUNIT"/>
    <property type="match status" value="1"/>
</dbReference>
<comment type="caution">
    <text evidence="14">The sequence shown here is derived from an EMBL/GenBank/DDBJ whole genome shotgun (WGS) entry which is preliminary data.</text>
</comment>
<dbReference type="InterPro" id="IPR018507">
    <property type="entry name" value="Cyt_c_oxidase_su6a_CS"/>
</dbReference>
<dbReference type="PANTHER" id="PTHR11504">
    <property type="entry name" value="CYTOCHROME C OXIDASE POLYPEPTIDE VIA"/>
    <property type="match status" value="1"/>
</dbReference>
<keyword evidence="8" id="KW-0560">Oxidoreductase</keyword>
<organism evidence="14 15">
    <name type="scientific">Hypothenemus hampei</name>
    <name type="common">Coffee berry borer</name>
    <dbReference type="NCBI Taxonomy" id="57062"/>
    <lineage>
        <taxon>Eukaryota</taxon>
        <taxon>Metazoa</taxon>
        <taxon>Ecdysozoa</taxon>
        <taxon>Arthropoda</taxon>
        <taxon>Hexapoda</taxon>
        <taxon>Insecta</taxon>
        <taxon>Pterygota</taxon>
        <taxon>Neoptera</taxon>
        <taxon>Endopterygota</taxon>
        <taxon>Coleoptera</taxon>
        <taxon>Polyphaga</taxon>
        <taxon>Cucujiformia</taxon>
        <taxon>Curculionidae</taxon>
        <taxon>Scolytinae</taxon>
        <taxon>Hypothenemus</taxon>
    </lineage>
</organism>
<feature type="transmembrane region" description="Helical" evidence="13">
    <location>
        <begin position="39"/>
        <end position="57"/>
    </location>
</feature>
<dbReference type="EMBL" id="JBDJPC010000004">
    <property type="protein sequence ID" value="KAL1506584.1"/>
    <property type="molecule type" value="Genomic_DNA"/>
</dbReference>
<comment type="similarity">
    <text evidence="3 11">Belongs to the cytochrome c oxidase subunit 6A family.</text>
</comment>
<dbReference type="SUPFAM" id="SSF81411">
    <property type="entry name" value="Mitochondrial cytochrome c oxidase subunit VIa"/>
    <property type="match status" value="1"/>
</dbReference>
<evidence type="ECO:0000256" key="8">
    <source>
        <dbReference type="ARBA" id="ARBA00023002"/>
    </source>
</evidence>
<keyword evidence="4 13" id="KW-0812">Transmembrane</keyword>
<evidence type="ECO:0000256" key="2">
    <source>
        <dbReference type="ARBA" id="ARBA00004673"/>
    </source>
</evidence>
<proteinExistence type="inferred from homology"/>
<evidence type="ECO:0000256" key="3">
    <source>
        <dbReference type="ARBA" id="ARBA00005553"/>
    </source>
</evidence>
<evidence type="ECO:0000313" key="14">
    <source>
        <dbReference type="EMBL" id="KAL1506584.1"/>
    </source>
</evidence>
<dbReference type="AlphaFoldDB" id="A0ABD1F143"/>